<protein>
    <submittedName>
        <fullName evidence="1">Uncharacterized protein</fullName>
    </submittedName>
</protein>
<sequence>MEHFRAAAKLVSRLSAIPLAILATVLAVAGAIKKHPLLGLNQYDSFL</sequence>
<proteinExistence type="predicted"/>
<dbReference type="Proteomes" id="UP000005365">
    <property type="component" value="Unassembled WGS sequence"/>
</dbReference>
<evidence type="ECO:0000313" key="1">
    <source>
        <dbReference type="EMBL" id="EET45031.1"/>
    </source>
</evidence>
<keyword evidence="2" id="KW-1185">Reference proteome</keyword>
<accession>C6M3P4</accession>
<dbReference type="EMBL" id="ACKO02000005">
    <property type="protein sequence ID" value="EET45031.1"/>
    <property type="molecule type" value="Genomic_DNA"/>
</dbReference>
<reference evidence="1" key="1">
    <citation type="submission" date="2009-07" db="EMBL/GenBank/DDBJ databases">
        <authorList>
            <person name="Weinstock G."/>
            <person name="Sodergren E."/>
            <person name="Clifton S."/>
            <person name="Fulton L."/>
            <person name="Fulton B."/>
            <person name="Courtney L."/>
            <person name="Fronick C."/>
            <person name="Harrison M."/>
            <person name="Strong C."/>
            <person name="Farmer C."/>
            <person name="Delahaunty K."/>
            <person name="Markovic C."/>
            <person name="Hall O."/>
            <person name="Minx P."/>
            <person name="Tomlinson C."/>
            <person name="Mitreva M."/>
            <person name="Nelson J."/>
            <person name="Hou S."/>
            <person name="Wollam A."/>
            <person name="Pepin K.H."/>
            <person name="Johnson M."/>
            <person name="Bhonagiri V."/>
            <person name="Nash W.E."/>
            <person name="Warren W."/>
            <person name="Chinwalla A."/>
            <person name="Mardis E.R."/>
            <person name="Wilson R.K."/>
        </authorList>
    </citation>
    <scope>NUCLEOTIDE SEQUENCE [LARGE SCALE GENOMIC DNA]</scope>
    <source>
        <strain evidence="1">ATCC 29256</strain>
    </source>
</reference>
<name>C6M3P4_NEISI</name>
<gene>
    <name evidence="1" type="ORF">NEISICOT_01024</name>
</gene>
<evidence type="ECO:0000313" key="2">
    <source>
        <dbReference type="Proteomes" id="UP000005365"/>
    </source>
</evidence>
<dbReference type="AlphaFoldDB" id="C6M3P4"/>
<comment type="caution">
    <text evidence="1">The sequence shown here is derived from an EMBL/GenBank/DDBJ whole genome shotgun (WGS) entry which is preliminary data.</text>
</comment>
<organism evidence="1 2">
    <name type="scientific">Neisseria sicca ATCC 29256</name>
    <dbReference type="NCBI Taxonomy" id="547045"/>
    <lineage>
        <taxon>Bacteria</taxon>
        <taxon>Pseudomonadati</taxon>
        <taxon>Pseudomonadota</taxon>
        <taxon>Betaproteobacteria</taxon>
        <taxon>Neisseriales</taxon>
        <taxon>Neisseriaceae</taxon>
        <taxon>Neisseria</taxon>
    </lineage>
</organism>